<keyword evidence="1" id="KW-0805">Transcription regulation</keyword>
<name>A0A9Q2XM89_9PSED</name>
<keyword evidence="7" id="KW-1185">Reference proteome</keyword>
<dbReference type="PANTHER" id="PTHR43133">
    <property type="entry name" value="RNA POLYMERASE ECF-TYPE SIGMA FACTO"/>
    <property type="match status" value="1"/>
</dbReference>
<dbReference type="AlphaFoldDB" id="A0A9Q2XM89"/>
<dbReference type="CDD" id="cd06171">
    <property type="entry name" value="Sigma70_r4"/>
    <property type="match status" value="1"/>
</dbReference>
<reference evidence="6" key="1">
    <citation type="journal article" date="2022" name="Int. J. Syst. Evol. Microbiol.">
        <title>Pseudomonas aegrilactucae sp. nov. and Pseudomonas morbosilactucae sp. nov., pathogens causing bacterial rot of lettuce in Japan.</title>
        <authorList>
            <person name="Sawada H."/>
            <person name="Fujikawa T."/>
            <person name="Satou M."/>
        </authorList>
    </citation>
    <scope>NUCLEOTIDE SEQUENCE</scope>
    <source>
        <strain evidence="6">MAFF 301350</strain>
    </source>
</reference>
<evidence type="ECO:0000259" key="4">
    <source>
        <dbReference type="Pfam" id="PF04542"/>
    </source>
</evidence>
<feature type="domain" description="RNA polymerase sigma-70 region 2" evidence="4">
    <location>
        <begin position="22"/>
        <end position="75"/>
    </location>
</feature>
<gene>
    <name evidence="6" type="ORF">KUO17_18240</name>
</gene>
<dbReference type="EMBL" id="JAHTBI010000066">
    <property type="protein sequence ID" value="MBV6288940.1"/>
    <property type="molecule type" value="Genomic_DNA"/>
</dbReference>
<protein>
    <submittedName>
        <fullName evidence="6">Sigma-70 family RNA polymerase sigma factor</fullName>
    </submittedName>
</protein>
<dbReference type="PANTHER" id="PTHR43133:SF63">
    <property type="entry name" value="RNA POLYMERASE SIGMA FACTOR FECI-RELATED"/>
    <property type="match status" value="1"/>
</dbReference>
<comment type="caution">
    <text evidence="6">The sequence shown here is derived from an EMBL/GenBank/DDBJ whole genome shotgun (WGS) entry which is preliminary data.</text>
</comment>
<dbReference type="GO" id="GO:0006352">
    <property type="term" value="P:DNA-templated transcription initiation"/>
    <property type="evidence" value="ECO:0007669"/>
    <property type="project" value="InterPro"/>
</dbReference>
<dbReference type="InterPro" id="IPR014284">
    <property type="entry name" value="RNA_pol_sigma-70_dom"/>
</dbReference>
<keyword evidence="2" id="KW-0731">Sigma factor</keyword>
<reference evidence="6" key="2">
    <citation type="journal article" date="2023" name="Plant Pathol.">
        <title>Dismantling and reorganizing Pseudomonas marginalis sensu#lato.</title>
        <authorList>
            <person name="Sawada H."/>
            <person name="Fujikawa T."/>
            <person name="Satou M."/>
        </authorList>
    </citation>
    <scope>NUCLEOTIDE SEQUENCE</scope>
    <source>
        <strain evidence="6">MAFF 301350</strain>
    </source>
</reference>
<dbReference type="Pfam" id="PF08281">
    <property type="entry name" value="Sigma70_r4_2"/>
    <property type="match status" value="1"/>
</dbReference>
<evidence type="ECO:0000259" key="5">
    <source>
        <dbReference type="Pfam" id="PF08281"/>
    </source>
</evidence>
<evidence type="ECO:0000256" key="2">
    <source>
        <dbReference type="ARBA" id="ARBA00023082"/>
    </source>
</evidence>
<evidence type="ECO:0000256" key="1">
    <source>
        <dbReference type="ARBA" id="ARBA00023015"/>
    </source>
</evidence>
<accession>A0A9Q2XM89</accession>
<dbReference type="GO" id="GO:0003677">
    <property type="term" value="F:DNA binding"/>
    <property type="evidence" value="ECO:0007669"/>
    <property type="project" value="InterPro"/>
</dbReference>
<dbReference type="GO" id="GO:0016987">
    <property type="term" value="F:sigma factor activity"/>
    <property type="evidence" value="ECO:0007669"/>
    <property type="project" value="UniProtKB-KW"/>
</dbReference>
<evidence type="ECO:0000313" key="6">
    <source>
        <dbReference type="EMBL" id="MBV6288940.1"/>
    </source>
</evidence>
<dbReference type="InterPro" id="IPR013249">
    <property type="entry name" value="RNA_pol_sigma70_r4_t2"/>
</dbReference>
<proteinExistence type="predicted"/>
<evidence type="ECO:0000256" key="3">
    <source>
        <dbReference type="ARBA" id="ARBA00023163"/>
    </source>
</evidence>
<feature type="domain" description="RNA polymerase sigma factor 70 region 4 type 2" evidence="5">
    <location>
        <begin position="111"/>
        <end position="163"/>
    </location>
</feature>
<dbReference type="Pfam" id="PF04542">
    <property type="entry name" value="Sigma70_r2"/>
    <property type="match status" value="1"/>
</dbReference>
<organism evidence="6 7">
    <name type="scientific">Pseudomonas aegrilactucae</name>
    <dbReference type="NCBI Taxonomy" id="2854028"/>
    <lineage>
        <taxon>Bacteria</taxon>
        <taxon>Pseudomonadati</taxon>
        <taxon>Pseudomonadota</taxon>
        <taxon>Gammaproteobacteria</taxon>
        <taxon>Pseudomonadales</taxon>
        <taxon>Pseudomonadaceae</taxon>
        <taxon>Pseudomonas</taxon>
    </lineage>
</organism>
<dbReference type="Proteomes" id="UP001106592">
    <property type="component" value="Unassembled WGS sequence"/>
</dbReference>
<dbReference type="InterPro" id="IPR039425">
    <property type="entry name" value="RNA_pol_sigma-70-like"/>
</dbReference>
<evidence type="ECO:0000313" key="7">
    <source>
        <dbReference type="Proteomes" id="UP001106592"/>
    </source>
</evidence>
<dbReference type="InterPro" id="IPR007627">
    <property type="entry name" value="RNA_pol_sigma70_r2"/>
</dbReference>
<keyword evidence="3" id="KW-0804">Transcription</keyword>
<sequence>MAMNWNRIDLRWAYTDLLLSLGRRTGCIQLAQDVLHDAFIRYLLADRQTRIEQPNAYLRRVAQSVLIDHFRQTGRFCSLDEPEGLAIANDSLGEHFTPSPEHLLDMRQRLEALQRIIDFLPPRCREVFWLARIEGHKQLDIARILGISLSAVERHLIRALLDLRSAKEMLTP</sequence>
<dbReference type="NCBIfam" id="TIGR02937">
    <property type="entry name" value="sigma70-ECF"/>
    <property type="match status" value="1"/>
</dbReference>